<feature type="active site" description="Proton acceptor" evidence="8">
    <location>
        <position position="63"/>
    </location>
</feature>
<dbReference type="EC" id="4.2.1.20" evidence="8"/>
<evidence type="ECO:0000256" key="8">
    <source>
        <dbReference type="HAMAP-Rule" id="MF_00131"/>
    </source>
</evidence>
<keyword evidence="4 8" id="KW-0822">Tryptophan biosynthesis</keyword>
<sequence>MAKTLTAHLQAIKEEGKGLFIPYIMAGDHPKGLDGLFETISFLEEQGVSAIEIGIPWSDPVADGPVIELAGQRSLAKGTSLSAIISLLQEKRTEVPLVIMTYFNPVFQYGVERFVEELKKTSVKGLIIPDLPYEQKDFIEPYLDNADLALVPLVSLTTGLDRQKELIENAQGFIYAVAINGVTGKAGSYRDDLDQHLKQLSSFSSIPVLTGFGVSSFTDIERFNKVSDGVIVGSKIVKALHEGKKQEIADFIKYGSHYHK</sequence>
<dbReference type="PROSITE" id="PS00167">
    <property type="entry name" value="TRP_SYNTHASE_ALPHA"/>
    <property type="match status" value="1"/>
</dbReference>
<dbReference type="Pfam" id="PF00290">
    <property type="entry name" value="Trp_syntA"/>
    <property type="match status" value="1"/>
</dbReference>
<accession>A0A7X9QHB9</accession>
<dbReference type="CDD" id="cd04724">
    <property type="entry name" value="Tryptophan_synthase_alpha"/>
    <property type="match status" value="1"/>
</dbReference>
<dbReference type="Gene3D" id="3.20.20.70">
    <property type="entry name" value="Aldolase class I"/>
    <property type="match status" value="1"/>
</dbReference>
<organism evidence="10 11">
    <name type="scientific">Streptococcus ratti</name>
    <dbReference type="NCBI Taxonomy" id="1341"/>
    <lineage>
        <taxon>Bacteria</taxon>
        <taxon>Bacillati</taxon>
        <taxon>Bacillota</taxon>
        <taxon>Bacilli</taxon>
        <taxon>Lactobacillales</taxon>
        <taxon>Streptococcaceae</taxon>
        <taxon>Streptococcus</taxon>
    </lineage>
</organism>
<keyword evidence="6 8" id="KW-0456">Lyase</keyword>
<evidence type="ECO:0000256" key="1">
    <source>
        <dbReference type="ARBA" id="ARBA00004733"/>
    </source>
</evidence>
<reference evidence="10 11" key="1">
    <citation type="submission" date="2020-04" db="EMBL/GenBank/DDBJ databases">
        <title>MicrobeNet Type strains.</title>
        <authorList>
            <person name="Nicholson A.C."/>
        </authorList>
    </citation>
    <scope>NUCLEOTIDE SEQUENCE [LARGE SCALE GENOMIC DNA]</scope>
    <source>
        <strain evidence="10 11">DSM 22768</strain>
    </source>
</reference>
<keyword evidence="3 8" id="KW-0028">Amino-acid biosynthesis</keyword>
<dbReference type="GO" id="GO:0005829">
    <property type="term" value="C:cytosol"/>
    <property type="evidence" value="ECO:0007669"/>
    <property type="project" value="TreeGrafter"/>
</dbReference>
<evidence type="ECO:0000313" key="10">
    <source>
        <dbReference type="EMBL" id="NMD49392.1"/>
    </source>
</evidence>
<gene>
    <name evidence="8" type="primary">trpA</name>
    <name evidence="10" type="ORF">HHO37_06915</name>
</gene>
<comment type="function">
    <text evidence="8">The alpha subunit is responsible for the aldol cleavage of indoleglycerol phosphate to indole and glyceraldehyde 3-phosphate.</text>
</comment>
<comment type="subunit">
    <text evidence="2 8">Tetramer of two alpha and two beta chains.</text>
</comment>
<dbReference type="PANTHER" id="PTHR43406">
    <property type="entry name" value="TRYPTOPHAN SYNTHASE, ALPHA CHAIN"/>
    <property type="match status" value="1"/>
</dbReference>
<evidence type="ECO:0000256" key="3">
    <source>
        <dbReference type="ARBA" id="ARBA00022605"/>
    </source>
</evidence>
<dbReference type="RefSeq" id="WP_003086286.1">
    <property type="nucleotide sequence ID" value="NZ_CP043405.1"/>
</dbReference>
<dbReference type="UniPathway" id="UPA00035">
    <property type="reaction ID" value="UER00044"/>
</dbReference>
<evidence type="ECO:0000256" key="4">
    <source>
        <dbReference type="ARBA" id="ARBA00022822"/>
    </source>
</evidence>
<comment type="similarity">
    <text evidence="8 9">Belongs to the TrpA family.</text>
</comment>
<dbReference type="NCBIfam" id="TIGR00262">
    <property type="entry name" value="trpA"/>
    <property type="match status" value="1"/>
</dbReference>
<proteinExistence type="inferred from homology"/>
<dbReference type="InterPro" id="IPR018204">
    <property type="entry name" value="Trp_synthase_alpha_AS"/>
</dbReference>
<dbReference type="AlphaFoldDB" id="A0A7X9QHB9"/>
<evidence type="ECO:0000256" key="6">
    <source>
        <dbReference type="ARBA" id="ARBA00023239"/>
    </source>
</evidence>
<name>A0A7X9QHB9_STRRT</name>
<evidence type="ECO:0000256" key="2">
    <source>
        <dbReference type="ARBA" id="ARBA00011270"/>
    </source>
</evidence>
<dbReference type="GO" id="GO:0004834">
    <property type="term" value="F:tryptophan synthase activity"/>
    <property type="evidence" value="ECO:0007669"/>
    <property type="project" value="UniProtKB-UniRule"/>
</dbReference>
<dbReference type="HAMAP" id="MF_00131">
    <property type="entry name" value="Trp_synth_alpha"/>
    <property type="match status" value="1"/>
</dbReference>
<protein>
    <recommendedName>
        <fullName evidence="8">Tryptophan synthase alpha chain</fullName>
        <ecNumber evidence="8">4.2.1.20</ecNumber>
    </recommendedName>
</protein>
<evidence type="ECO:0000256" key="7">
    <source>
        <dbReference type="ARBA" id="ARBA00049047"/>
    </source>
</evidence>
<comment type="pathway">
    <text evidence="1 8">Amino-acid biosynthesis; L-tryptophan biosynthesis; L-tryptophan from chorismate: step 5/5.</text>
</comment>
<dbReference type="SUPFAM" id="SSF51366">
    <property type="entry name" value="Ribulose-phoshate binding barrel"/>
    <property type="match status" value="1"/>
</dbReference>
<dbReference type="PANTHER" id="PTHR43406:SF1">
    <property type="entry name" value="TRYPTOPHAN SYNTHASE ALPHA CHAIN, CHLOROPLASTIC"/>
    <property type="match status" value="1"/>
</dbReference>
<comment type="caution">
    <text evidence="10">The sequence shown here is derived from an EMBL/GenBank/DDBJ whole genome shotgun (WGS) entry which is preliminary data.</text>
</comment>
<dbReference type="InterPro" id="IPR011060">
    <property type="entry name" value="RibuloseP-bd_barrel"/>
</dbReference>
<dbReference type="Proteomes" id="UP000532121">
    <property type="component" value="Unassembled WGS sequence"/>
</dbReference>
<dbReference type="InterPro" id="IPR002028">
    <property type="entry name" value="Trp_synthase_suA"/>
</dbReference>
<comment type="catalytic activity">
    <reaction evidence="7 8">
        <text>(1S,2R)-1-C-(indol-3-yl)glycerol 3-phosphate + L-serine = D-glyceraldehyde 3-phosphate + L-tryptophan + H2O</text>
        <dbReference type="Rhea" id="RHEA:10532"/>
        <dbReference type="ChEBI" id="CHEBI:15377"/>
        <dbReference type="ChEBI" id="CHEBI:33384"/>
        <dbReference type="ChEBI" id="CHEBI:57912"/>
        <dbReference type="ChEBI" id="CHEBI:58866"/>
        <dbReference type="ChEBI" id="CHEBI:59776"/>
        <dbReference type="EC" id="4.2.1.20"/>
    </reaction>
</comment>
<dbReference type="EMBL" id="JABASA010000012">
    <property type="protein sequence ID" value="NMD49392.1"/>
    <property type="molecule type" value="Genomic_DNA"/>
</dbReference>
<evidence type="ECO:0000313" key="11">
    <source>
        <dbReference type="Proteomes" id="UP000532121"/>
    </source>
</evidence>
<dbReference type="InterPro" id="IPR013785">
    <property type="entry name" value="Aldolase_TIM"/>
</dbReference>
<evidence type="ECO:0000256" key="5">
    <source>
        <dbReference type="ARBA" id="ARBA00023141"/>
    </source>
</evidence>
<evidence type="ECO:0000256" key="9">
    <source>
        <dbReference type="RuleBase" id="RU003662"/>
    </source>
</evidence>
<keyword evidence="5 8" id="KW-0057">Aromatic amino acid biosynthesis</keyword>
<feature type="active site" description="Proton acceptor" evidence="8">
    <location>
        <position position="52"/>
    </location>
</feature>